<organism evidence="1 2">
    <name type="scientific">Solanum commersonii</name>
    <name type="common">Commerson's wild potato</name>
    <name type="synonym">Commerson's nightshade</name>
    <dbReference type="NCBI Taxonomy" id="4109"/>
    <lineage>
        <taxon>Eukaryota</taxon>
        <taxon>Viridiplantae</taxon>
        <taxon>Streptophyta</taxon>
        <taxon>Embryophyta</taxon>
        <taxon>Tracheophyta</taxon>
        <taxon>Spermatophyta</taxon>
        <taxon>Magnoliopsida</taxon>
        <taxon>eudicotyledons</taxon>
        <taxon>Gunneridae</taxon>
        <taxon>Pentapetalae</taxon>
        <taxon>asterids</taxon>
        <taxon>lamiids</taxon>
        <taxon>Solanales</taxon>
        <taxon>Solanaceae</taxon>
        <taxon>Solanoideae</taxon>
        <taxon>Solaneae</taxon>
        <taxon>Solanum</taxon>
    </lineage>
</organism>
<dbReference type="Proteomes" id="UP000824120">
    <property type="component" value="Chromosome 1"/>
</dbReference>
<dbReference type="OrthoDB" id="1686713at2759"/>
<protein>
    <submittedName>
        <fullName evidence="1">Uncharacterized protein</fullName>
    </submittedName>
</protein>
<accession>A0A9J6B1W6</accession>
<evidence type="ECO:0000313" key="1">
    <source>
        <dbReference type="EMBL" id="KAG5630664.1"/>
    </source>
</evidence>
<gene>
    <name evidence="1" type="ORF">H5410_002381</name>
</gene>
<dbReference type="AlphaFoldDB" id="A0A9J6B1W6"/>
<dbReference type="EMBL" id="JACXVP010000001">
    <property type="protein sequence ID" value="KAG5630664.1"/>
    <property type="molecule type" value="Genomic_DNA"/>
</dbReference>
<evidence type="ECO:0000313" key="2">
    <source>
        <dbReference type="Proteomes" id="UP000824120"/>
    </source>
</evidence>
<reference evidence="1 2" key="1">
    <citation type="submission" date="2020-09" db="EMBL/GenBank/DDBJ databases">
        <title>De no assembly of potato wild relative species, Solanum commersonii.</title>
        <authorList>
            <person name="Cho K."/>
        </authorList>
    </citation>
    <scope>NUCLEOTIDE SEQUENCE [LARGE SCALE GENOMIC DNA]</scope>
    <source>
        <strain evidence="1">LZ3.2</strain>
        <tissue evidence="1">Leaf</tissue>
    </source>
</reference>
<sequence length="141" mass="16938">MDWSYLSNNGIWVMTDSIFTLFWGHNHYVGEMVEWFKTQHWNSYVLRTDACCFLVYLDNRFNNEKKDQFFGILHFFKQNEKTSNQADSRNKHNSNTDLIDTYRILWKVIFDESCMYNLDGDLSYLSRSTLQYGVKKPKKLS</sequence>
<keyword evidence="2" id="KW-1185">Reference proteome</keyword>
<proteinExistence type="predicted"/>
<comment type="caution">
    <text evidence="1">The sequence shown here is derived from an EMBL/GenBank/DDBJ whole genome shotgun (WGS) entry which is preliminary data.</text>
</comment>
<name>A0A9J6B1W6_SOLCO</name>